<dbReference type="GO" id="GO:0007018">
    <property type="term" value="P:microtubule-based movement"/>
    <property type="evidence" value="ECO:0007669"/>
    <property type="project" value="InterPro"/>
</dbReference>
<evidence type="ECO:0000256" key="8">
    <source>
        <dbReference type="SAM" id="MobiDB-lite"/>
    </source>
</evidence>
<dbReference type="InterPro" id="IPR027640">
    <property type="entry name" value="Kinesin-like_fam"/>
</dbReference>
<evidence type="ECO:0000256" key="6">
    <source>
        <dbReference type="PROSITE-ProRule" id="PRU00283"/>
    </source>
</evidence>
<evidence type="ECO:0000256" key="5">
    <source>
        <dbReference type="ARBA" id="ARBA00023212"/>
    </source>
</evidence>
<feature type="region of interest" description="Disordered" evidence="8">
    <location>
        <begin position="1"/>
        <end position="74"/>
    </location>
</feature>
<keyword evidence="10" id="KW-1185">Reference proteome</keyword>
<feature type="compositionally biased region" description="Basic and acidic residues" evidence="8">
    <location>
        <begin position="579"/>
        <end position="590"/>
    </location>
</feature>
<feature type="compositionally biased region" description="Basic and acidic residues" evidence="8">
    <location>
        <begin position="64"/>
        <end position="73"/>
    </location>
</feature>
<evidence type="ECO:0000256" key="2">
    <source>
        <dbReference type="ARBA" id="ARBA00022490"/>
    </source>
</evidence>
<evidence type="ECO:0000313" key="11">
    <source>
        <dbReference type="RefSeq" id="XP_023982570.1"/>
    </source>
</evidence>
<dbReference type="RefSeq" id="XP_023982570.1">
    <property type="nucleotide sequence ID" value="XM_024126802.1"/>
</dbReference>
<feature type="compositionally biased region" description="Pro residues" evidence="8">
    <location>
        <begin position="245"/>
        <end position="254"/>
    </location>
</feature>
<dbReference type="PROSITE" id="PS50067">
    <property type="entry name" value="KINESIN_MOTOR_2"/>
    <property type="match status" value="1"/>
</dbReference>
<dbReference type="GO" id="GO:0003777">
    <property type="term" value="F:microtubule motor activity"/>
    <property type="evidence" value="ECO:0007669"/>
    <property type="project" value="InterPro"/>
</dbReference>
<proteinExistence type="inferred from homology"/>
<name>A0A2Y9T151_PHYMC</name>
<feature type="region of interest" description="Disordered" evidence="8">
    <location>
        <begin position="577"/>
        <end position="613"/>
    </location>
</feature>
<organism evidence="10 11">
    <name type="scientific">Physeter macrocephalus</name>
    <name type="common">Sperm whale</name>
    <name type="synonym">Physeter catodon</name>
    <dbReference type="NCBI Taxonomy" id="9755"/>
    <lineage>
        <taxon>Eukaryota</taxon>
        <taxon>Metazoa</taxon>
        <taxon>Chordata</taxon>
        <taxon>Craniata</taxon>
        <taxon>Vertebrata</taxon>
        <taxon>Euteleostomi</taxon>
        <taxon>Mammalia</taxon>
        <taxon>Eutheria</taxon>
        <taxon>Laurasiatheria</taxon>
        <taxon>Artiodactyla</taxon>
        <taxon>Whippomorpha</taxon>
        <taxon>Cetacea</taxon>
        <taxon>Odontoceti</taxon>
        <taxon>Physeteridae</taxon>
        <taxon>Physeter</taxon>
    </lineage>
</organism>
<evidence type="ECO:0000256" key="1">
    <source>
        <dbReference type="ARBA" id="ARBA00004245"/>
    </source>
</evidence>
<evidence type="ECO:0000313" key="10">
    <source>
        <dbReference type="Proteomes" id="UP000248484"/>
    </source>
</evidence>
<dbReference type="GO" id="GO:0008017">
    <property type="term" value="F:microtubule binding"/>
    <property type="evidence" value="ECO:0007669"/>
    <property type="project" value="InterPro"/>
</dbReference>
<evidence type="ECO:0000256" key="7">
    <source>
        <dbReference type="RuleBase" id="RU000394"/>
    </source>
</evidence>
<feature type="domain" description="Kinesin motor" evidence="9">
    <location>
        <begin position="211"/>
        <end position="545"/>
    </location>
</feature>
<comment type="caution">
    <text evidence="6">Lacks conserved residue(s) required for the propagation of feature annotation.</text>
</comment>
<dbReference type="KEGG" id="pcad:102994725"/>
<keyword evidence="2" id="KW-0963">Cytoplasm</keyword>
<dbReference type="PRINTS" id="PR00380">
    <property type="entry name" value="KINESINHEAVY"/>
</dbReference>
<dbReference type="PANTHER" id="PTHR47968">
    <property type="entry name" value="CENTROMERE PROTEIN E"/>
    <property type="match status" value="1"/>
</dbReference>
<feature type="compositionally biased region" description="Basic and acidic residues" evidence="8">
    <location>
        <begin position="715"/>
        <end position="726"/>
    </location>
</feature>
<evidence type="ECO:0000256" key="4">
    <source>
        <dbReference type="ARBA" id="ARBA00022840"/>
    </source>
</evidence>
<keyword evidence="4 7" id="KW-0067">ATP-binding</keyword>
<keyword evidence="3 7" id="KW-0547">Nucleotide-binding</keyword>
<comment type="similarity">
    <text evidence="6 7">Belongs to the TRAFAC class myosin-kinesin ATPase superfamily. Kinesin family.</text>
</comment>
<comment type="subcellular location">
    <subcellularLocation>
        <location evidence="1">Cytoplasm</location>
        <location evidence="1">Cytoskeleton</location>
    </subcellularLocation>
</comment>
<keyword evidence="7" id="KW-0493">Microtubule</keyword>
<sequence length="804" mass="86826">MVGLTGSQVSPASIAGSKELVSPASQPSRRTAGPSPAQGSPAVREDSEAAAAVSRQQVALRTRPLSDADREEGASVIARKAETGCYSGRCGWRGSSRSPQRPGRLFMGVWAAVPAGPEGFGLGWAPVCEDCKQSPAGLGAPSHGFGAAAARSCCTLRWKWRGCLGVSAEACSPSQIWAEPPDAPERRGQAWGPPSALILCAAPPPSPASRRSYVVVFTGPARARRTRCTHTGPGRSPSSSTSTPPSCPALPTTPRPRWARPAKGVLTWEDLAARKDVYLATPQHLVEGVISGYNATAFAHGPSGASKTHTTLRVDTGPGVHLQMLTDLFQAIEETRESSDCSMATSYLEIYNEVIWDLLNPSSGFLDLREDSRGSIQIAGITEVSTSNTQETMQLLTKGNWQRTQESTTTSKMSSCSHAMLQVTVHQRSHGTDMAEEVHTGRLSMVDLAGSELASQTQNRGKRMKEGAPINCSLLALGNCVNALGEKGGSQAQHVNFPDSKLTRLLKDALAGNSQMVMAAYVSPASTHFKESRTTLLYAYRARNIKRRVRRNLLNVSYHMAQYADVISDLGRQIKHPKAKVEKQEKEKRSTPAARTLKAGPYMHPTQNRGKRMKEGAPINCSLLALGNCVNALGEKGGSQAQHDALAGNSQMVMAAYVSPASTHFKESRTTLLYAYRARNIKRRVRRNLLNVSYHMAQYADVISDLGRQIKHPKAKVEKQEKEKRSTPAARTLKAGPYMHPVPPAAGPSGTPEAHCVPPFPERCLHWAPHAAAIPPPDTEEDSRLQMNEIWAQLIGGFKEQLET</sequence>
<dbReference type="STRING" id="9755.ENSPCTP00005029906"/>
<dbReference type="Pfam" id="PF00225">
    <property type="entry name" value="Kinesin"/>
    <property type="match status" value="2"/>
</dbReference>
<dbReference type="InterPro" id="IPR036961">
    <property type="entry name" value="Kinesin_motor_dom_sf"/>
</dbReference>
<feature type="compositionally biased region" description="Polar residues" evidence="8">
    <location>
        <begin position="1"/>
        <end position="11"/>
    </location>
</feature>
<evidence type="ECO:0000256" key="3">
    <source>
        <dbReference type="ARBA" id="ARBA00022741"/>
    </source>
</evidence>
<dbReference type="InterPro" id="IPR001752">
    <property type="entry name" value="Kinesin_motor_dom"/>
</dbReference>
<evidence type="ECO:0000259" key="9">
    <source>
        <dbReference type="PROSITE" id="PS50067"/>
    </source>
</evidence>
<dbReference type="SUPFAM" id="SSF52540">
    <property type="entry name" value="P-loop containing nucleoside triphosphate hydrolases"/>
    <property type="match status" value="2"/>
</dbReference>
<reference evidence="11" key="1">
    <citation type="submission" date="2025-08" db="UniProtKB">
        <authorList>
            <consortium name="RefSeq"/>
        </authorList>
    </citation>
    <scope>IDENTIFICATION</scope>
    <source>
        <tissue evidence="11">Muscle</tissue>
    </source>
</reference>
<dbReference type="InterPro" id="IPR019821">
    <property type="entry name" value="Kinesin_motor_CS"/>
</dbReference>
<keyword evidence="7" id="KW-0505">Motor protein</keyword>
<feature type="compositionally biased region" description="Low complexity" evidence="8">
    <location>
        <begin position="229"/>
        <end position="244"/>
    </location>
</feature>
<dbReference type="AlphaFoldDB" id="A0A2Y9T151"/>
<dbReference type="OrthoDB" id="3176171at2759"/>
<dbReference type="SMART" id="SM00129">
    <property type="entry name" value="KISc"/>
    <property type="match status" value="1"/>
</dbReference>
<accession>A0A2Y9T151</accession>
<dbReference type="GO" id="GO:0005524">
    <property type="term" value="F:ATP binding"/>
    <property type="evidence" value="ECO:0007669"/>
    <property type="project" value="UniProtKB-KW"/>
</dbReference>
<keyword evidence="5" id="KW-0206">Cytoskeleton</keyword>
<dbReference type="InParanoid" id="A0A2Y9T151"/>
<gene>
    <name evidence="11" type="primary">LOC102994725</name>
</gene>
<feature type="region of interest" description="Disordered" evidence="8">
    <location>
        <begin position="224"/>
        <end position="258"/>
    </location>
</feature>
<dbReference type="PROSITE" id="PS00411">
    <property type="entry name" value="KINESIN_MOTOR_1"/>
    <property type="match status" value="1"/>
</dbReference>
<feature type="region of interest" description="Disordered" evidence="8">
    <location>
        <begin position="713"/>
        <end position="754"/>
    </location>
</feature>
<dbReference type="PANTHER" id="PTHR47968:SF69">
    <property type="entry name" value="KINESIN-LIKE PROTEIN"/>
    <property type="match status" value="1"/>
</dbReference>
<dbReference type="InterPro" id="IPR027417">
    <property type="entry name" value="P-loop_NTPase"/>
</dbReference>
<dbReference type="Proteomes" id="UP000248484">
    <property type="component" value="Chromosome 14"/>
</dbReference>
<protein>
    <recommendedName>
        <fullName evidence="7">Kinesin-like protein</fullName>
    </recommendedName>
</protein>
<dbReference type="GO" id="GO:0005874">
    <property type="term" value="C:microtubule"/>
    <property type="evidence" value="ECO:0007669"/>
    <property type="project" value="UniProtKB-KW"/>
</dbReference>
<dbReference type="GeneID" id="102994725"/>
<dbReference type="Gene3D" id="3.40.850.10">
    <property type="entry name" value="Kinesin motor domain"/>
    <property type="match status" value="2"/>
</dbReference>